<dbReference type="PANTHER" id="PTHR10926">
    <property type="entry name" value="CELL CYCLE CONTROL PROTEIN 50"/>
    <property type="match status" value="1"/>
</dbReference>
<evidence type="ECO:0000256" key="6">
    <source>
        <dbReference type="SAM" id="MobiDB-lite"/>
    </source>
</evidence>
<evidence type="ECO:0000256" key="7">
    <source>
        <dbReference type="SAM" id="Phobius"/>
    </source>
</evidence>
<dbReference type="AlphaFoldDB" id="A0A7J0FKT1"/>
<dbReference type="Proteomes" id="UP000585474">
    <property type="component" value="Unassembled WGS sequence"/>
</dbReference>
<protein>
    <submittedName>
        <fullName evidence="8">ALA-interacting subunit 1</fullName>
    </submittedName>
</protein>
<evidence type="ECO:0000313" key="9">
    <source>
        <dbReference type="Proteomes" id="UP000585474"/>
    </source>
</evidence>
<evidence type="ECO:0000256" key="5">
    <source>
        <dbReference type="ARBA" id="ARBA00023136"/>
    </source>
</evidence>
<feature type="compositionally biased region" description="Polar residues" evidence="6">
    <location>
        <begin position="242"/>
        <end position="260"/>
    </location>
</feature>
<comment type="similarity">
    <text evidence="2">Belongs to the CDC50/LEM3 family.</text>
</comment>
<feature type="region of interest" description="Disordered" evidence="6">
    <location>
        <begin position="1"/>
        <end position="43"/>
    </location>
</feature>
<evidence type="ECO:0000256" key="4">
    <source>
        <dbReference type="ARBA" id="ARBA00022989"/>
    </source>
</evidence>
<feature type="region of interest" description="Disordered" evidence="6">
    <location>
        <begin position="236"/>
        <end position="260"/>
    </location>
</feature>
<sequence length="476" mass="53878">MSARRRPWRDCLPPPSHHPWPIGAPARPVDGSQSKEEAFRSQIDPHRCVESSLVRSGRVSDEIGASFRRASEKEAPIRGSQGDSPPLCKIPATKACTMPREIFGDSRFTQQELPACKPILTPRWVISAFMLVSIVFIPIGVASLFASRDVVEIVNRYETDCIPQPSRSDKVKYIQSSEDKTCNRTLRVSFLLLLIHLGSVYNMFEYQVPKHMKQPIYVYYQLDNFYQNHRRYVKSRSDEQLKNSNSESDTSSCKPEGTTANGSSIVPCGLIAWSLFNDTYSFSRNNQQLTVNKKGISWKSDREHKFGKDVYPKNFQNGAIRGGANLNSSIALSEQEDLIVWMRTAALPTFRKLYGKIEVDLQENEIIEVTLQNNYNTYSFNGKKKLVLSTTTWLGGKNDFLGIAYLTVGGLCFFLAMAFTIVYLVKPSCTFETLAKRNWLHTFDELSLKGAEGLGRRLGKVSEGSRAWWWRGLPVP</sequence>
<dbReference type="GO" id="GO:0005794">
    <property type="term" value="C:Golgi apparatus"/>
    <property type="evidence" value="ECO:0007669"/>
    <property type="project" value="TreeGrafter"/>
</dbReference>
<comment type="caution">
    <text evidence="8">The sequence shown here is derived from an EMBL/GenBank/DDBJ whole genome shotgun (WGS) entry which is preliminary data.</text>
</comment>
<evidence type="ECO:0000313" key="8">
    <source>
        <dbReference type="EMBL" id="GFY99301.1"/>
    </source>
</evidence>
<keyword evidence="5 7" id="KW-0472">Membrane</keyword>
<organism evidence="8 9">
    <name type="scientific">Actinidia rufa</name>
    <dbReference type="NCBI Taxonomy" id="165716"/>
    <lineage>
        <taxon>Eukaryota</taxon>
        <taxon>Viridiplantae</taxon>
        <taxon>Streptophyta</taxon>
        <taxon>Embryophyta</taxon>
        <taxon>Tracheophyta</taxon>
        <taxon>Spermatophyta</taxon>
        <taxon>Magnoliopsida</taxon>
        <taxon>eudicotyledons</taxon>
        <taxon>Gunneridae</taxon>
        <taxon>Pentapetalae</taxon>
        <taxon>asterids</taxon>
        <taxon>Ericales</taxon>
        <taxon>Actinidiaceae</taxon>
        <taxon>Actinidia</taxon>
    </lineage>
</organism>
<keyword evidence="4 7" id="KW-1133">Transmembrane helix</keyword>
<dbReference type="GO" id="GO:0005783">
    <property type="term" value="C:endoplasmic reticulum"/>
    <property type="evidence" value="ECO:0007669"/>
    <property type="project" value="TreeGrafter"/>
</dbReference>
<feature type="transmembrane region" description="Helical" evidence="7">
    <location>
        <begin position="403"/>
        <end position="425"/>
    </location>
</feature>
<reference evidence="8 9" key="1">
    <citation type="submission" date="2019-07" db="EMBL/GenBank/DDBJ databases">
        <title>De Novo Assembly of kiwifruit Actinidia rufa.</title>
        <authorList>
            <person name="Sugita-Konishi S."/>
            <person name="Sato K."/>
            <person name="Mori E."/>
            <person name="Abe Y."/>
            <person name="Kisaki G."/>
            <person name="Hamano K."/>
            <person name="Suezawa K."/>
            <person name="Otani M."/>
            <person name="Fukuda T."/>
            <person name="Manabe T."/>
            <person name="Gomi K."/>
            <person name="Tabuchi M."/>
            <person name="Akimitsu K."/>
            <person name="Kataoka I."/>
        </authorList>
    </citation>
    <scope>NUCLEOTIDE SEQUENCE [LARGE SCALE GENOMIC DNA]</scope>
    <source>
        <strain evidence="9">cv. Fuchu</strain>
    </source>
</reference>
<dbReference type="GO" id="GO:0005886">
    <property type="term" value="C:plasma membrane"/>
    <property type="evidence" value="ECO:0007669"/>
    <property type="project" value="TreeGrafter"/>
</dbReference>
<keyword evidence="3 7" id="KW-0812">Transmembrane</keyword>
<keyword evidence="9" id="KW-1185">Reference proteome</keyword>
<gene>
    <name evidence="8" type="ORF">Acr_13g0007020</name>
</gene>
<evidence type="ECO:0000256" key="3">
    <source>
        <dbReference type="ARBA" id="ARBA00022692"/>
    </source>
</evidence>
<feature type="compositionally biased region" description="Basic and acidic residues" evidence="6">
    <location>
        <begin position="33"/>
        <end position="43"/>
    </location>
</feature>
<proteinExistence type="inferred from homology"/>
<comment type="subcellular location">
    <subcellularLocation>
        <location evidence="1">Membrane</location>
        <topology evidence="1">Multi-pass membrane protein</topology>
    </subcellularLocation>
</comment>
<accession>A0A7J0FKT1</accession>
<dbReference type="OrthoDB" id="340608at2759"/>
<dbReference type="Pfam" id="PF03381">
    <property type="entry name" value="CDC50"/>
    <property type="match status" value="1"/>
</dbReference>
<feature type="transmembrane region" description="Helical" evidence="7">
    <location>
        <begin position="124"/>
        <end position="146"/>
    </location>
</feature>
<name>A0A7J0FKT1_9ERIC</name>
<dbReference type="PANTHER" id="PTHR10926:SF0">
    <property type="entry name" value="CDC50, ISOFORM A"/>
    <property type="match status" value="1"/>
</dbReference>
<evidence type="ECO:0000256" key="1">
    <source>
        <dbReference type="ARBA" id="ARBA00004141"/>
    </source>
</evidence>
<evidence type="ECO:0000256" key="2">
    <source>
        <dbReference type="ARBA" id="ARBA00009457"/>
    </source>
</evidence>
<dbReference type="EMBL" id="BJWL01000013">
    <property type="protein sequence ID" value="GFY99301.1"/>
    <property type="molecule type" value="Genomic_DNA"/>
</dbReference>
<dbReference type="InterPro" id="IPR005045">
    <property type="entry name" value="CDC50/LEM3_fam"/>
</dbReference>